<feature type="transmembrane region" description="Helical" evidence="6">
    <location>
        <begin position="52"/>
        <end position="71"/>
    </location>
</feature>
<evidence type="ECO:0000313" key="9">
    <source>
        <dbReference type="Proteomes" id="UP000253383"/>
    </source>
</evidence>
<evidence type="ECO:0000256" key="5">
    <source>
        <dbReference type="ARBA" id="ARBA00023136"/>
    </source>
</evidence>
<comment type="caution">
    <text evidence="8">The sequence shown here is derived from an EMBL/GenBank/DDBJ whole genome shotgun (WGS) entry which is preliminary data.</text>
</comment>
<dbReference type="Proteomes" id="UP000253383">
    <property type="component" value="Unassembled WGS sequence"/>
</dbReference>
<dbReference type="RefSeq" id="WP_114405003.1">
    <property type="nucleotide sequence ID" value="NZ_QOWE01000004.1"/>
</dbReference>
<feature type="transmembrane region" description="Helical" evidence="6">
    <location>
        <begin position="169"/>
        <end position="191"/>
    </location>
</feature>
<evidence type="ECO:0000256" key="3">
    <source>
        <dbReference type="ARBA" id="ARBA00022692"/>
    </source>
</evidence>
<keyword evidence="4 6" id="KW-1133">Transmembrane helix</keyword>
<accession>A0A368JV09</accession>
<reference evidence="8 9" key="1">
    <citation type="submission" date="2018-07" db="EMBL/GenBank/DDBJ databases">
        <title>Genome analysis of Larkinella rosea.</title>
        <authorList>
            <person name="Zhou Z."/>
            <person name="Wang G."/>
        </authorList>
    </citation>
    <scope>NUCLEOTIDE SEQUENCE [LARGE SCALE GENOMIC DNA]</scope>
    <source>
        <strain evidence="9">zzj9</strain>
    </source>
</reference>
<evidence type="ECO:0000256" key="2">
    <source>
        <dbReference type="ARBA" id="ARBA00022475"/>
    </source>
</evidence>
<organism evidence="8 9">
    <name type="scientific">Larkinella punicea</name>
    <dbReference type="NCBI Taxonomy" id="2315727"/>
    <lineage>
        <taxon>Bacteria</taxon>
        <taxon>Pseudomonadati</taxon>
        <taxon>Bacteroidota</taxon>
        <taxon>Cytophagia</taxon>
        <taxon>Cytophagales</taxon>
        <taxon>Spirosomataceae</taxon>
        <taxon>Larkinella</taxon>
    </lineage>
</organism>
<feature type="transmembrane region" description="Helical" evidence="6">
    <location>
        <begin position="381"/>
        <end position="400"/>
    </location>
</feature>
<dbReference type="PANTHER" id="PTHR43124">
    <property type="entry name" value="PURINE EFFLUX PUMP PBUE"/>
    <property type="match status" value="1"/>
</dbReference>
<dbReference type="InterPro" id="IPR036259">
    <property type="entry name" value="MFS_trans_sf"/>
</dbReference>
<dbReference type="OrthoDB" id="9812221at2"/>
<feature type="transmembrane region" description="Helical" evidence="6">
    <location>
        <begin position="141"/>
        <end position="163"/>
    </location>
</feature>
<feature type="transmembrane region" description="Helical" evidence="6">
    <location>
        <begin position="16"/>
        <end position="40"/>
    </location>
</feature>
<protein>
    <submittedName>
        <fullName evidence="8">MFS transporter</fullName>
    </submittedName>
</protein>
<dbReference type="PROSITE" id="PS50850">
    <property type="entry name" value="MFS"/>
    <property type="match status" value="1"/>
</dbReference>
<evidence type="ECO:0000256" key="1">
    <source>
        <dbReference type="ARBA" id="ARBA00004651"/>
    </source>
</evidence>
<feature type="domain" description="Major facilitator superfamily (MFS) profile" evidence="7">
    <location>
        <begin position="17"/>
        <end position="405"/>
    </location>
</feature>
<name>A0A368JV09_9BACT</name>
<comment type="subcellular location">
    <subcellularLocation>
        <location evidence="1">Cell membrane</location>
        <topology evidence="1">Multi-pass membrane protein</topology>
    </subcellularLocation>
</comment>
<feature type="transmembrane region" description="Helical" evidence="6">
    <location>
        <begin position="83"/>
        <end position="102"/>
    </location>
</feature>
<keyword evidence="3 6" id="KW-0812">Transmembrane</keyword>
<dbReference type="InterPro" id="IPR050189">
    <property type="entry name" value="MFS_Efflux_Transporters"/>
</dbReference>
<feature type="transmembrane region" description="Helical" evidence="6">
    <location>
        <begin position="257"/>
        <end position="273"/>
    </location>
</feature>
<gene>
    <name evidence="8" type="ORF">DUE52_05625</name>
</gene>
<dbReference type="CDD" id="cd17324">
    <property type="entry name" value="MFS_NepI_like"/>
    <property type="match status" value="1"/>
</dbReference>
<dbReference type="GO" id="GO:0022857">
    <property type="term" value="F:transmembrane transporter activity"/>
    <property type="evidence" value="ECO:0007669"/>
    <property type="project" value="InterPro"/>
</dbReference>
<keyword evidence="2" id="KW-1003">Cell membrane</keyword>
<feature type="transmembrane region" description="Helical" evidence="6">
    <location>
        <begin position="285"/>
        <end position="305"/>
    </location>
</feature>
<evidence type="ECO:0000256" key="4">
    <source>
        <dbReference type="ARBA" id="ARBA00022989"/>
    </source>
</evidence>
<dbReference type="Gene3D" id="1.20.1250.20">
    <property type="entry name" value="MFS general substrate transporter like domains"/>
    <property type="match status" value="1"/>
</dbReference>
<sequence length="427" mass="45722">MQNTEAKTAFTTYEKAIIAMLAFIQFTVILDFMVLSPLGAQLMMELNITTAQFGWVVSAYAFSAGIAGLLTAGFADRYDRKKLLLFFYTGFVLGTLLCGIAPDYHFLLMARIVTGIFGGVIGSIGFAIITDLFSFQMRGRVMGVVQSAFAASQVLGIPVGLYLANTLGWHSPFLLIVGVSVVAGLAIVVYMKPITAHLKLKSERNPFQHLQHTVSRSSYLRGFASTALLATGGFMLMPFGSAFAIHNLGIPQTDLPLIYMVTGISAMIIGPFAGRLSDKIGKFPLFTYASLWGMVVVIVYCNLGITPLWQIMVINVLLFAGISARMVSSSALVSGIPDPQDRGAYMGINSSVQQISGGIASLIAGLIVVQGKDGSLGRYDLLGYIVAVTMVVTIVMMYVINQYVVKKQAAEAAKGSSVVGGQPVPTR</sequence>
<evidence type="ECO:0000256" key="6">
    <source>
        <dbReference type="SAM" id="Phobius"/>
    </source>
</evidence>
<dbReference type="Pfam" id="PF07690">
    <property type="entry name" value="MFS_1"/>
    <property type="match status" value="1"/>
</dbReference>
<keyword evidence="5 6" id="KW-0472">Membrane</keyword>
<dbReference type="AlphaFoldDB" id="A0A368JV09"/>
<proteinExistence type="predicted"/>
<dbReference type="SUPFAM" id="SSF103473">
    <property type="entry name" value="MFS general substrate transporter"/>
    <property type="match status" value="1"/>
</dbReference>
<dbReference type="EMBL" id="QOWE01000004">
    <property type="protein sequence ID" value="RCR70433.1"/>
    <property type="molecule type" value="Genomic_DNA"/>
</dbReference>
<evidence type="ECO:0000259" key="7">
    <source>
        <dbReference type="PROSITE" id="PS50850"/>
    </source>
</evidence>
<dbReference type="GO" id="GO:0005886">
    <property type="term" value="C:plasma membrane"/>
    <property type="evidence" value="ECO:0007669"/>
    <property type="project" value="UniProtKB-SubCell"/>
</dbReference>
<feature type="transmembrane region" description="Helical" evidence="6">
    <location>
        <begin position="311"/>
        <end position="333"/>
    </location>
</feature>
<dbReference type="InterPro" id="IPR011701">
    <property type="entry name" value="MFS"/>
</dbReference>
<feature type="transmembrane region" description="Helical" evidence="6">
    <location>
        <begin position="108"/>
        <end position="129"/>
    </location>
</feature>
<feature type="transmembrane region" description="Helical" evidence="6">
    <location>
        <begin position="345"/>
        <end position="369"/>
    </location>
</feature>
<dbReference type="PANTHER" id="PTHR43124:SF3">
    <property type="entry name" value="CHLORAMPHENICOL EFFLUX PUMP RV0191"/>
    <property type="match status" value="1"/>
</dbReference>
<evidence type="ECO:0000313" key="8">
    <source>
        <dbReference type="EMBL" id="RCR70433.1"/>
    </source>
</evidence>
<feature type="transmembrane region" description="Helical" evidence="6">
    <location>
        <begin position="223"/>
        <end position="245"/>
    </location>
</feature>
<keyword evidence="9" id="KW-1185">Reference proteome</keyword>
<dbReference type="InterPro" id="IPR020846">
    <property type="entry name" value="MFS_dom"/>
</dbReference>